<feature type="compositionally biased region" description="Low complexity" evidence="1">
    <location>
        <begin position="31"/>
        <end position="40"/>
    </location>
</feature>
<feature type="non-terminal residue" evidence="2">
    <location>
        <position position="1"/>
    </location>
</feature>
<dbReference type="EMBL" id="CADCTP010000343">
    <property type="protein sequence ID" value="CAA9283125.1"/>
    <property type="molecule type" value="Genomic_DNA"/>
</dbReference>
<evidence type="ECO:0000256" key="1">
    <source>
        <dbReference type="SAM" id="MobiDB-lite"/>
    </source>
</evidence>
<feature type="compositionally biased region" description="Basic and acidic residues" evidence="1">
    <location>
        <begin position="117"/>
        <end position="130"/>
    </location>
</feature>
<feature type="compositionally biased region" description="Basic and acidic residues" evidence="1">
    <location>
        <begin position="73"/>
        <end position="87"/>
    </location>
</feature>
<feature type="compositionally biased region" description="Basic and acidic residues" evidence="1">
    <location>
        <begin position="1"/>
        <end position="19"/>
    </location>
</feature>
<sequence length="204" mass="21207">EVAAPPERRPGRGRGDRAGARGGRHRPPPAHRQGPADAAPPGGPEAPHRSGRPAAEDPPRGVPADAGAGRGAPGRDARRDDERRRALPDAPRPRPGAQAGPGHRGLAAQRRRAVPVHRGDLLHRPADPERAGQGGDHQPVADRAAAAGRRLDRARLPDPQAGPAAVPGHRGADALAGVLRRYPGHDDPPLAGAEARRGRRPADL</sequence>
<evidence type="ECO:0000313" key="2">
    <source>
        <dbReference type="EMBL" id="CAA9283125.1"/>
    </source>
</evidence>
<feature type="compositionally biased region" description="Low complexity" evidence="1">
    <location>
        <begin position="95"/>
        <end position="105"/>
    </location>
</feature>
<gene>
    <name evidence="2" type="ORF">AVDCRST_MAG41-3750</name>
</gene>
<name>A0A6J4JNG8_9ACTN</name>
<dbReference type="AlphaFoldDB" id="A0A6J4JNG8"/>
<protein>
    <submittedName>
        <fullName evidence="2">CblZ, a non-orthologous displasment for Alpha-ribazole-5'-phosphate phosphatase</fullName>
    </submittedName>
</protein>
<reference evidence="2" key="1">
    <citation type="submission" date="2020-02" db="EMBL/GenBank/DDBJ databases">
        <authorList>
            <person name="Meier V. D."/>
        </authorList>
    </citation>
    <scope>NUCLEOTIDE SEQUENCE</scope>
    <source>
        <strain evidence="2">AVDCRST_MAG41</strain>
    </source>
</reference>
<accession>A0A6J4JNG8</accession>
<feature type="compositionally biased region" description="Basic and acidic residues" evidence="1">
    <location>
        <begin position="183"/>
        <end position="204"/>
    </location>
</feature>
<feature type="region of interest" description="Disordered" evidence="1">
    <location>
        <begin position="1"/>
        <end position="204"/>
    </location>
</feature>
<proteinExistence type="predicted"/>
<organism evidence="2">
    <name type="scientific">uncultured Mycobacteriales bacterium</name>
    <dbReference type="NCBI Taxonomy" id="581187"/>
    <lineage>
        <taxon>Bacteria</taxon>
        <taxon>Bacillati</taxon>
        <taxon>Actinomycetota</taxon>
        <taxon>Actinomycetes</taxon>
        <taxon>Mycobacteriales</taxon>
        <taxon>environmental samples</taxon>
    </lineage>
</organism>
<feature type="non-terminal residue" evidence="2">
    <location>
        <position position="204"/>
    </location>
</feature>